<reference evidence="6" key="3">
    <citation type="submission" date="2025-09" db="UniProtKB">
        <authorList>
            <consortium name="Ensembl"/>
        </authorList>
    </citation>
    <scope>IDENTIFICATION</scope>
</reference>
<sequence>MEGLSVRAALGLAQSRSILLVEALSGGSCLLTGALFFSCVRAQSANLHSSAKIMEALAGAVCTVYGIGYSSYYLTNLTRHLIRVFVGPDPESTEPTAGSPLAPSAPGEEAEKEQNVLNSPAVVRREPERREPLLLEKEHEQIALSELPCQTWGELFPAREQLEQLRQQVEEPQENGQNIKAEPQAELPEAQSDIKAAKRRNKEDIRSIQEEKNLHQHRSDLQDQVSVRAEATPLMKYPLSCFLQNFNKQLQAELQATETRLRAREKRLDGKTKVAREKLDVLLQEQEALEKQVAIKKINLQGLTSKELTVNELMVMKMNRNPNLVNYLDSYLVDDELWLVMEYMDGGSLRDVISKTYLSEDEMAAVSRECLQGLDFLHSNHVIHRDVKSCNILLRTDGSVKLADFGLSAQLTAEQNQRSSVVGTSWWMAPEVVTGQPYGPKVDIWSLGIVGIEMVERQVPHWNESPTSAELLLATGGTPQLRQPKLFSASLRDFLSCCLQTNEEWRWSAKELLQHQFITSVKSVSSLVPLIISVKKRKEEERL</sequence>
<dbReference type="SUPFAM" id="SSF56112">
    <property type="entry name" value="Protein kinase-like (PK-like)"/>
    <property type="match status" value="1"/>
</dbReference>
<dbReference type="GO" id="GO:0004674">
    <property type="term" value="F:protein serine/threonine kinase activity"/>
    <property type="evidence" value="ECO:0007669"/>
    <property type="project" value="UniProtKB-EC"/>
</dbReference>
<dbReference type="InterPro" id="IPR000719">
    <property type="entry name" value="Prot_kinase_dom"/>
</dbReference>
<reference evidence="6" key="2">
    <citation type="submission" date="2025-08" db="UniProtKB">
        <authorList>
            <consortium name="Ensembl"/>
        </authorList>
    </citation>
    <scope>IDENTIFICATION</scope>
</reference>
<dbReference type="FunFam" id="1.10.510.10:FF:000421">
    <property type="entry name" value="Serine/threonine-protein kinase PAK 6"/>
    <property type="match status" value="1"/>
</dbReference>
<dbReference type="GeneID" id="116438110"/>
<accession>A0A8C3EW30</accession>
<organism evidence="6 7">
    <name type="scientific">Corvus moneduloides</name>
    <name type="common">New Caledonian crow</name>
    <dbReference type="NCBI Taxonomy" id="1196302"/>
    <lineage>
        <taxon>Eukaryota</taxon>
        <taxon>Metazoa</taxon>
        <taxon>Chordata</taxon>
        <taxon>Craniata</taxon>
        <taxon>Vertebrata</taxon>
        <taxon>Euteleostomi</taxon>
        <taxon>Archelosauria</taxon>
        <taxon>Archosauria</taxon>
        <taxon>Dinosauria</taxon>
        <taxon>Saurischia</taxon>
        <taxon>Theropoda</taxon>
        <taxon>Coelurosauria</taxon>
        <taxon>Aves</taxon>
        <taxon>Neognathae</taxon>
        <taxon>Neoaves</taxon>
        <taxon>Telluraves</taxon>
        <taxon>Australaves</taxon>
        <taxon>Passeriformes</taxon>
        <taxon>Corvoidea</taxon>
        <taxon>Corvidae</taxon>
        <taxon>Corvus</taxon>
    </lineage>
</organism>
<dbReference type="InterPro" id="IPR008271">
    <property type="entry name" value="Ser/Thr_kinase_AS"/>
</dbReference>
<keyword evidence="4" id="KW-0067">ATP-binding</keyword>
<dbReference type="PANTHER" id="PTHR45832:SF22">
    <property type="entry name" value="SERINE_THREONINE-PROTEIN KINASE SAMKA-RELATED"/>
    <property type="match status" value="1"/>
</dbReference>
<evidence type="ECO:0000256" key="2">
    <source>
        <dbReference type="ARBA" id="ARBA00012513"/>
    </source>
</evidence>
<dbReference type="RefSeq" id="XP_031952639.1">
    <property type="nucleotide sequence ID" value="XM_032096748.1"/>
</dbReference>
<dbReference type="GO" id="GO:0005524">
    <property type="term" value="F:ATP binding"/>
    <property type="evidence" value="ECO:0007669"/>
    <property type="project" value="UniProtKB-KW"/>
</dbReference>
<dbReference type="SMART" id="SM00220">
    <property type="entry name" value="S_TKc"/>
    <property type="match status" value="1"/>
</dbReference>
<name>A0A8C3EW30_CORMO</name>
<dbReference type="PANTHER" id="PTHR45832">
    <property type="entry name" value="SERINE/THREONINE-PROTEIN KINASE SAMKA-RELATED-RELATED"/>
    <property type="match status" value="1"/>
</dbReference>
<evidence type="ECO:0000313" key="7">
    <source>
        <dbReference type="Proteomes" id="UP000694553"/>
    </source>
</evidence>
<dbReference type="OrthoDB" id="9217936at2759"/>
<evidence type="ECO:0000256" key="1">
    <source>
        <dbReference type="ARBA" id="ARBA00008874"/>
    </source>
</evidence>
<dbReference type="InterPro" id="IPR051931">
    <property type="entry name" value="PAK3-like"/>
</dbReference>
<evidence type="ECO:0000256" key="4">
    <source>
        <dbReference type="ARBA" id="ARBA00022840"/>
    </source>
</evidence>
<proteinExistence type="inferred from homology"/>
<protein>
    <recommendedName>
        <fullName evidence="2">non-specific serine/threonine protein kinase</fullName>
        <ecNumber evidence="2">2.7.11.1</ecNumber>
    </recommendedName>
</protein>
<dbReference type="AlphaFoldDB" id="A0A8C3EW30"/>
<dbReference type="EC" id="2.7.11.1" evidence="2"/>
<dbReference type="Gene3D" id="1.10.510.10">
    <property type="entry name" value="Transferase(Phosphotransferase) domain 1"/>
    <property type="match status" value="1"/>
</dbReference>
<dbReference type="Proteomes" id="UP000694553">
    <property type="component" value="Unassembled WGS sequence"/>
</dbReference>
<dbReference type="OMA" id="CESEMSY"/>
<evidence type="ECO:0000259" key="5">
    <source>
        <dbReference type="PROSITE" id="PS50011"/>
    </source>
</evidence>
<keyword evidence="7" id="KW-1185">Reference proteome</keyword>
<dbReference type="Gene3D" id="3.30.200.20">
    <property type="entry name" value="Phosphorylase Kinase, domain 1"/>
    <property type="match status" value="1"/>
</dbReference>
<dbReference type="PROSITE" id="PS00108">
    <property type="entry name" value="PROTEIN_KINASE_ST"/>
    <property type="match status" value="1"/>
</dbReference>
<keyword evidence="3" id="KW-0547">Nucleotide-binding</keyword>
<evidence type="ECO:0000256" key="3">
    <source>
        <dbReference type="ARBA" id="ARBA00022741"/>
    </source>
</evidence>
<accession>A0A8U7NSN5</accession>
<gene>
    <name evidence="6" type="primary">LOC116438110</name>
</gene>
<dbReference type="PROSITE" id="PS50011">
    <property type="entry name" value="PROTEIN_KINASE_DOM"/>
    <property type="match status" value="1"/>
</dbReference>
<dbReference type="InterPro" id="IPR011009">
    <property type="entry name" value="Kinase-like_dom_sf"/>
</dbReference>
<dbReference type="Pfam" id="PF00069">
    <property type="entry name" value="Pkinase"/>
    <property type="match status" value="1"/>
</dbReference>
<feature type="domain" description="Protein kinase" evidence="5">
    <location>
        <begin position="268"/>
        <end position="518"/>
    </location>
</feature>
<reference evidence="7" key="1">
    <citation type="submission" date="2019-10" db="EMBL/GenBank/DDBJ databases">
        <title>Corvus moneduloides (New Caledonian crow) genome, bCorMon1, primary haplotype.</title>
        <authorList>
            <person name="Rutz C."/>
            <person name="Fungtammasan C."/>
            <person name="Mountcastle J."/>
            <person name="Formenti G."/>
            <person name="Chow W."/>
            <person name="Howe K."/>
            <person name="Steele M.P."/>
            <person name="Fernandes J."/>
            <person name="Gilbert M.T.P."/>
            <person name="Fedrigo O."/>
            <person name="Jarvis E.D."/>
            <person name="Gemmell N."/>
        </authorList>
    </citation>
    <scope>NUCLEOTIDE SEQUENCE [LARGE SCALE GENOMIC DNA]</scope>
</reference>
<evidence type="ECO:0000313" key="6">
    <source>
        <dbReference type="Ensembl" id="ENSCMUP00000027243.2"/>
    </source>
</evidence>
<comment type="similarity">
    <text evidence="1">Belongs to the protein kinase superfamily. STE Ser/Thr protein kinase family. STE20 subfamily.</text>
</comment>
<dbReference type="Ensembl" id="ENSCMUT00000029290.2">
    <property type="protein sequence ID" value="ENSCMUP00000027243.2"/>
    <property type="gene ID" value="ENSCMUG00000018595.1"/>
</dbReference>